<feature type="region of interest" description="Disordered" evidence="1">
    <location>
        <begin position="120"/>
        <end position="152"/>
    </location>
</feature>
<sequence length="323" mass="34635">MAGAVVGLTDTVFSTTKISAAASATKASEDKKPALPTTTIVGIAVGALVVILAISGFFFVRYRKRRNRRLRLEFDSGHRRATSPLSFRCQTHLTPRSPVFFQNQSESPSEEEKVFSNPHLALGSHPITSGSSTSGPLPTSWQPQPQPQPTIPAFSRPKSALQSLQNISTTIPTVPDSVHYSTSPKASRFSPHEETPVSTTSTRSTSQLLPLRAYNPAEYAVSSPHLGGSIDGSFSSPNSGSVSPLLSRLWEKQNQDAMAPIWETPQRDLASTRPKGAGGLQRIGVPPSPGKRRFSNNGSPVESSQINMSFPGPPSPGGRWGRI</sequence>
<feature type="region of interest" description="Disordered" evidence="1">
    <location>
        <begin position="267"/>
        <end position="323"/>
    </location>
</feature>
<protein>
    <submittedName>
        <fullName evidence="3">Uncharacterized protein</fullName>
    </submittedName>
</protein>
<keyword evidence="4" id="KW-1185">Reference proteome</keyword>
<evidence type="ECO:0000313" key="4">
    <source>
        <dbReference type="Proteomes" id="UP000297716"/>
    </source>
</evidence>
<organism evidence="3 4">
    <name type="scientific">Xylaria hypoxylon</name>
    <dbReference type="NCBI Taxonomy" id="37992"/>
    <lineage>
        <taxon>Eukaryota</taxon>
        <taxon>Fungi</taxon>
        <taxon>Dikarya</taxon>
        <taxon>Ascomycota</taxon>
        <taxon>Pezizomycotina</taxon>
        <taxon>Sordariomycetes</taxon>
        <taxon>Xylariomycetidae</taxon>
        <taxon>Xylariales</taxon>
        <taxon>Xylariaceae</taxon>
        <taxon>Xylaria</taxon>
    </lineage>
</organism>
<reference evidence="3 4" key="1">
    <citation type="submission" date="2019-03" db="EMBL/GenBank/DDBJ databases">
        <title>Draft genome sequence of Xylaria hypoxylon DSM 108379, a ubiquitous saprotrophic-parasitic fungi on hardwood.</title>
        <authorList>
            <person name="Buettner E."/>
            <person name="Leonhardt S."/>
            <person name="Gebauer A.M."/>
            <person name="Liers C."/>
            <person name="Hofrichter M."/>
            <person name="Kellner H."/>
        </authorList>
    </citation>
    <scope>NUCLEOTIDE SEQUENCE [LARGE SCALE GENOMIC DNA]</scope>
    <source>
        <strain evidence="3 4">DSM 108379</strain>
    </source>
</reference>
<proteinExistence type="predicted"/>
<evidence type="ECO:0000256" key="1">
    <source>
        <dbReference type="SAM" id="MobiDB-lite"/>
    </source>
</evidence>
<evidence type="ECO:0000313" key="3">
    <source>
        <dbReference type="EMBL" id="TGJ80905.1"/>
    </source>
</evidence>
<dbReference type="OrthoDB" id="5426678at2759"/>
<accession>A0A4Z0YP14</accession>
<evidence type="ECO:0000256" key="2">
    <source>
        <dbReference type="SAM" id="Phobius"/>
    </source>
</evidence>
<feature type="transmembrane region" description="Helical" evidence="2">
    <location>
        <begin position="40"/>
        <end position="60"/>
    </location>
</feature>
<feature type="compositionally biased region" description="Low complexity" evidence="1">
    <location>
        <begin position="123"/>
        <end position="143"/>
    </location>
</feature>
<dbReference type="Proteomes" id="UP000297716">
    <property type="component" value="Unassembled WGS sequence"/>
</dbReference>
<feature type="region of interest" description="Disordered" evidence="1">
    <location>
        <begin position="175"/>
        <end position="206"/>
    </location>
</feature>
<keyword evidence="2" id="KW-0812">Transmembrane</keyword>
<dbReference type="AlphaFoldDB" id="A0A4Z0YP14"/>
<dbReference type="EMBL" id="SKBN01000195">
    <property type="protein sequence ID" value="TGJ80905.1"/>
    <property type="molecule type" value="Genomic_DNA"/>
</dbReference>
<feature type="compositionally biased region" description="Polar residues" evidence="1">
    <location>
        <begin position="295"/>
        <end position="308"/>
    </location>
</feature>
<name>A0A4Z0YP14_9PEZI</name>
<keyword evidence="2" id="KW-1133">Transmembrane helix</keyword>
<comment type="caution">
    <text evidence="3">The sequence shown here is derived from an EMBL/GenBank/DDBJ whole genome shotgun (WGS) entry which is preliminary data.</text>
</comment>
<keyword evidence="2" id="KW-0472">Membrane</keyword>
<gene>
    <name evidence="3" type="ORF">E0Z10_g7856</name>
</gene>